<feature type="region of interest" description="Disordered" evidence="1">
    <location>
        <begin position="163"/>
        <end position="189"/>
    </location>
</feature>
<evidence type="ECO:0000256" key="1">
    <source>
        <dbReference type="SAM" id="MobiDB-lite"/>
    </source>
</evidence>
<proteinExistence type="predicted"/>
<comment type="caution">
    <text evidence="2">The sequence shown here is derived from an EMBL/GenBank/DDBJ whole genome shotgun (WGS) entry which is preliminary data.</text>
</comment>
<dbReference type="Proteomes" id="UP001362999">
    <property type="component" value="Unassembled WGS sequence"/>
</dbReference>
<dbReference type="AlphaFoldDB" id="A0AAV9ZPS3"/>
<organism evidence="2 3">
    <name type="scientific">Favolaschia claudopus</name>
    <dbReference type="NCBI Taxonomy" id="2862362"/>
    <lineage>
        <taxon>Eukaryota</taxon>
        <taxon>Fungi</taxon>
        <taxon>Dikarya</taxon>
        <taxon>Basidiomycota</taxon>
        <taxon>Agaricomycotina</taxon>
        <taxon>Agaricomycetes</taxon>
        <taxon>Agaricomycetidae</taxon>
        <taxon>Agaricales</taxon>
        <taxon>Marasmiineae</taxon>
        <taxon>Mycenaceae</taxon>
        <taxon>Favolaschia</taxon>
    </lineage>
</organism>
<sequence length="189" mass="22001">MSTVNRIQTSVSSILEQLATAKKGFGELKDFISSSKEHKLFRHEIDDLELYFKALQRSIIQESLALALNEDIQELVYSFFNTSLLEFSQKSQKSPAFTLKLSKIEVTNYKVRLQEFRNNITALLPHGYLQDYQEHQTQTFEKQEKDQEKGSMIFMVELEDQEEAEANKGDLEERVKEDRSHSIKLGQFI</sequence>
<dbReference type="EMBL" id="JAWWNJ010000122">
    <property type="protein sequence ID" value="KAK6988486.1"/>
    <property type="molecule type" value="Genomic_DNA"/>
</dbReference>
<evidence type="ECO:0000313" key="3">
    <source>
        <dbReference type="Proteomes" id="UP001362999"/>
    </source>
</evidence>
<protein>
    <submittedName>
        <fullName evidence="2">Uncharacterized protein</fullName>
    </submittedName>
</protein>
<evidence type="ECO:0000313" key="2">
    <source>
        <dbReference type="EMBL" id="KAK6988486.1"/>
    </source>
</evidence>
<gene>
    <name evidence="2" type="ORF">R3P38DRAFT_2804534</name>
</gene>
<reference evidence="2 3" key="1">
    <citation type="journal article" date="2024" name="J Genomics">
        <title>Draft genome sequencing and assembly of Favolaschia claudopus CIRM-BRFM 2984 isolated from oak limbs.</title>
        <authorList>
            <person name="Navarro D."/>
            <person name="Drula E."/>
            <person name="Chaduli D."/>
            <person name="Cazenave R."/>
            <person name="Ahrendt S."/>
            <person name="Wang J."/>
            <person name="Lipzen A."/>
            <person name="Daum C."/>
            <person name="Barry K."/>
            <person name="Grigoriev I.V."/>
            <person name="Favel A."/>
            <person name="Rosso M.N."/>
            <person name="Martin F."/>
        </authorList>
    </citation>
    <scope>NUCLEOTIDE SEQUENCE [LARGE SCALE GENOMIC DNA]</scope>
    <source>
        <strain evidence="2 3">CIRM-BRFM 2984</strain>
    </source>
</reference>
<name>A0AAV9ZPS3_9AGAR</name>
<feature type="compositionally biased region" description="Basic and acidic residues" evidence="1">
    <location>
        <begin position="165"/>
        <end position="181"/>
    </location>
</feature>
<accession>A0AAV9ZPS3</accession>
<keyword evidence="3" id="KW-1185">Reference proteome</keyword>